<dbReference type="AlphaFoldDB" id="A0A8B9LXN9"/>
<dbReference type="Ensembl" id="ENSANIT00000000380.1">
    <property type="protein sequence ID" value="ENSANIP00000000369.1"/>
    <property type="gene ID" value="ENSANIG00000000286.1"/>
</dbReference>
<reference evidence="1" key="2">
    <citation type="submission" date="2025-09" db="UniProtKB">
        <authorList>
            <consortium name="Ensembl"/>
        </authorList>
    </citation>
    <scope>IDENTIFICATION</scope>
</reference>
<evidence type="ECO:0000313" key="1">
    <source>
        <dbReference type="Ensembl" id="ENSANIP00000000369.1"/>
    </source>
</evidence>
<evidence type="ECO:0000313" key="2">
    <source>
        <dbReference type="Proteomes" id="UP000694541"/>
    </source>
</evidence>
<sequence length="91" mass="10635">MMLILANIMKRIYSHPCNERQQIHLIKDKDGIDDYLAKNIKGLSKQEAAAIKTFYQTEIRPASFFTKHASFLLPSLRMYLQTFPKNFQVTI</sequence>
<organism evidence="1 2">
    <name type="scientific">Accipiter nisus</name>
    <name type="common">Eurasian sparrowhawk</name>
    <dbReference type="NCBI Taxonomy" id="211598"/>
    <lineage>
        <taxon>Eukaryota</taxon>
        <taxon>Metazoa</taxon>
        <taxon>Chordata</taxon>
        <taxon>Craniata</taxon>
        <taxon>Vertebrata</taxon>
        <taxon>Euteleostomi</taxon>
        <taxon>Archelosauria</taxon>
        <taxon>Archosauria</taxon>
        <taxon>Dinosauria</taxon>
        <taxon>Saurischia</taxon>
        <taxon>Theropoda</taxon>
        <taxon>Coelurosauria</taxon>
        <taxon>Aves</taxon>
        <taxon>Neognathae</taxon>
        <taxon>Neoaves</taxon>
        <taxon>Telluraves</taxon>
        <taxon>Accipitrimorphae</taxon>
        <taxon>Accipitriformes</taxon>
        <taxon>Accipitridae</taxon>
        <taxon>Accipitrinae</taxon>
        <taxon>Accipiter</taxon>
    </lineage>
</organism>
<accession>A0A8B9LXN9</accession>
<protein>
    <submittedName>
        <fullName evidence="1">Uncharacterized protein</fullName>
    </submittedName>
</protein>
<proteinExistence type="predicted"/>
<dbReference type="Proteomes" id="UP000694541">
    <property type="component" value="Unplaced"/>
</dbReference>
<keyword evidence="2" id="KW-1185">Reference proteome</keyword>
<reference evidence="1" key="1">
    <citation type="submission" date="2025-08" db="UniProtKB">
        <authorList>
            <consortium name="Ensembl"/>
        </authorList>
    </citation>
    <scope>IDENTIFICATION</scope>
</reference>
<name>A0A8B9LXN9_9AVES</name>